<dbReference type="AlphaFoldDB" id="A0AAE0DTR1"/>
<keyword evidence="2" id="KW-1185">Reference proteome</keyword>
<proteinExistence type="predicted"/>
<comment type="caution">
    <text evidence="1">The sequence shown here is derived from an EMBL/GenBank/DDBJ whole genome shotgun (WGS) entry which is preliminary data.</text>
</comment>
<gene>
    <name evidence="1" type="ORF">Dsin_027716</name>
</gene>
<dbReference type="Proteomes" id="UP001281410">
    <property type="component" value="Unassembled WGS sequence"/>
</dbReference>
<protein>
    <submittedName>
        <fullName evidence="1">Uncharacterized protein</fullName>
    </submittedName>
</protein>
<evidence type="ECO:0000313" key="2">
    <source>
        <dbReference type="Proteomes" id="UP001281410"/>
    </source>
</evidence>
<name>A0AAE0DTR1_9ROSI</name>
<sequence>MGRENHKSIVHLQTIEFFNQTVEVMKGFKRRECTLNVSFHANESQNKRTKTKTTHQFNNTRHCFSFVKPERERESKLYPQFHPLYGPTYSSKLHGHSPLILFL</sequence>
<evidence type="ECO:0000313" key="1">
    <source>
        <dbReference type="EMBL" id="KAK3188155.1"/>
    </source>
</evidence>
<reference evidence="1" key="1">
    <citation type="journal article" date="2023" name="Plant J.">
        <title>Genome sequences and population genomics provide insights into the demographic history, inbreeding, and mutation load of two 'living fossil' tree species of Dipteronia.</title>
        <authorList>
            <person name="Feng Y."/>
            <person name="Comes H.P."/>
            <person name="Chen J."/>
            <person name="Zhu S."/>
            <person name="Lu R."/>
            <person name="Zhang X."/>
            <person name="Li P."/>
            <person name="Qiu J."/>
            <person name="Olsen K.M."/>
            <person name="Qiu Y."/>
        </authorList>
    </citation>
    <scope>NUCLEOTIDE SEQUENCE</scope>
    <source>
        <strain evidence="1">NBL</strain>
    </source>
</reference>
<organism evidence="1 2">
    <name type="scientific">Dipteronia sinensis</name>
    <dbReference type="NCBI Taxonomy" id="43782"/>
    <lineage>
        <taxon>Eukaryota</taxon>
        <taxon>Viridiplantae</taxon>
        <taxon>Streptophyta</taxon>
        <taxon>Embryophyta</taxon>
        <taxon>Tracheophyta</taxon>
        <taxon>Spermatophyta</taxon>
        <taxon>Magnoliopsida</taxon>
        <taxon>eudicotyledons</taxon>
        <taxon>Gunneridae</taxon>
        <taxon>Pentapetalae</taxon>
        <taxon>rosids</taxon>
        <taxon>malvids</taxon>
        <taxon>Sapindales</taxon>
        <taxon>Sapindaceae</taxon>
        <taxon>Hippocastanoideae</taxon>
        <taxon>Acereae</taxon>
        <taxon>Dipteronia</taxon>
    </lineage>
</organism>
<accession>A0AAE0DTR1</accession>
<dbReference type="EMBL" id="JANJYJ010000009">
    <property type="protein sequence ID" value="KAK3188155.1"/>
    <property type="molecule type" value="Genomic_DNA"/>
</dbReference>